<dbReference type="Pfam" id="PF04077">
    <property type="entry name" value="DsrH"/>
    <property type="match status" value="1"/>
</dbReference>
<gene>
    <name evidence="1" type="ORF">HRH59_10790</name>
</gene>
<comment type="caution">
    <text evidence="1">The sequence shown here is derived from an EMBL/GenBank/DDBJ whole genome shotgun (WGS) entry which is preliminary data.</text>
</comment>
<protein>
    <recommendedName>
        <fullName evidence="3">Sulfurtransferase complex subunit TusB</fullName>
    </recommendedName>
</protein>
<dbReference type="Gene3D" id="3.40.1260.10">
    <property type="entry name" value="DsrEFH-like"/>
    <property type="match status" value="1"/>
</dbReference>
<reference evidence="1 2" key="1">
    <citation type="submission" date="2020-06" db="EMBL/GenBank/DDBJ databases">
        <title>Rheinheimera sp. nov., a marine bacterium isolated from coastal.</title>
        <authorList>
            <person name="Yu Q."/>
            <person name="Qi Y."/>
            <person name="Pu J."/>
        </authorList>
    </citation>
    <scope>NUCLEOTIDE SEQUENCE [LARGE SCALE GENOMIC DNA]</scope>
    <source>
        <strain evidence="1 2">YQF-2</strain>
    </source>
</reference>
<evidence type="ECO:0008006" key="3">
    <source>
        <dbReference type="Google" id="ProtNLM"/>
    </source>
</evidence>
<dbReference type="AlphaFoldDB" id="A0A7Y5AR90"/>
<dbReference type="InterPro" id="IPR027396">
    <property type="entry name" value="DsrEFH-like"/>
</dbReference>
<dbReference type="GO" id="GO:0005737">
    <property type="term" value="C:cytoplasm"/>
    <property type="evidence" value="ECO:0007669"/>
    <property type="project" value="InterPro"/>
</dbReference>
<dbReference type="SUPFAM" id="SSF75169">
    <property type="entry name" value="DsrEFH-like"/>
    <property type="match status" value="1"/>
</dbReference>
<proteinExistence type="predicted"/>
<dbReference type="EMBL" id="JABSOD010000009">
    <property type="protein sequence ID" value="NRQ43038.1"/>
    <property type="molecule type" value="Genomic_DNA"/>
</dbReference>
<dbReference type="RefSeq" id="WP_173501282.1">
    <property type="nucleotide sequence ID" value="NZ_JABSOD010000009.1"/>
</dbReference>
<name>A0A7Y5AR90_9GAMM</name>
<organism evidence="1 2">
    <name type="scientific">Rheinheimera lutimaris</name>
    <dbReference type="NCBI Taxonomy" id="2740584"/>
    <lineage>
        <taxon>Bacteria</taxon>
        <taxon>Pseudomonadati</taxon>
        <taxon>Pseudomonadota</taxon>
        <taxon>Gammaproteobacteria</taxon>
        <taxon>Chromatiales</taxon>
        <taxon>Chromatiaceae</taxon>
        <taxon>Rheinheimera</taxon>
    </lineage>
</organism>
<keyword evidence="2" id="KW-1185">Reference proteome</keyword>
<dbReference type="GO" id="GO:0002143">
    <property type="term" value="P:tRNA wobble position uridine thiolation"/>
    <property type="evidence" value="ECO:0007669"/>
    <property type="project" value="InterPro"/>
</dbReference>
<evidence type="ECO:0000313" key="2">
    <source>
        <dbReference type="Proteomes" id="UP000523161"/>
    </source>
</evidence>
<dbReference type="Proteomes" id="UP000523161">
    <property type="component" value="Unassembled WGS sequence"/>
</dbReference>
<dbReference type="InterPro" id="IPR007215">
    <property type="entry name" value="Sulphur_relay_TusB/DsrH"/>
</dbReference>
<accession>A0A7Y5AR90</accession>
<sequence>MKLINIINPAVNISDLAVICLPDDAILLRQDAVYLCARSDITWPTAQVYALDSDISLRQLTAQPGITALSAERWLQLTIDAQQVLLWQN</sequence>
<evidence type="ECO:0000313" key="1">
    <source>
        <dbReference type="EMBL" id="NRQ43038.1"/>
    </source>
</evidence>